<dbReference type="SUPFAM" id="SSF53067">
    <property type="entry name" value="Actin-like ATPase domain"/>
    <property type="match status" value="2"/>
</dbReference>
<gene>
    <name evidence="2" type="primary">tsaB</name>
    <name evidence="2" type="ORF">ABFZ84_03845</name>
</gene>
<feature type="domain" description="Gcp-like" evidence="1">
    <location>
        <begin position="32"/>
        <end position="144"/>
    </location>
</feature>
<keyword evidence="2" id="KW-0012">Acyltransferase</keyword>
<dbReference type="GO" id="GO:0061711">
    <property type="term" value="F:tRNA N(6)-L-threonylcarbamoyladenine synthase activity"/>
    <property type="evidence" value="ECO:0007669"/>
    <property type="project" value="UniProtKB-EC"/>
</dbReference>
<organism evidence="2 3">
    <name type="scientific">Hyphococcus lacteus</name>
    <dbReference type="NCBI Taxonomy" id="3143536"/>
    <lineage>
        <taxon>Bacteria</taxon>
        <taxon>Pseudomonadati</taxon>
        <taxon>Pseudomonadota</taxon>
        <taxon>Alphaproteobacteria</taxon>
        <taxon>Parvularculales</taxon>
        <taxon>Parvularculaceae</taxon>
        <taxon>Hyphococcus</taxon>
    </lineage>
</organism>
<protein>
    <submittedName>
        <fullName evidence="2">tRNA (Adenosine(37)-N6)-threonylcarbamoyltransferase complex dimerization subunit type 1 TsaB</fullName>
        <ecNumber evidence="2">2.3.1.234</ecNumber>
    </submittedName>
</protein>
<dbReference type="InterPro" id="IPR000905">
    <property type="entry name" value="Gcp-like_dom"/>
</dbReference>
<dbReference type="NCBIfam" id="TIGR03725">
    <property type="entry name" value="T6A_YeaZ"/>
    <property type="match status" value="1"/>
</dbReference>
<reference evidence="2 3" key="1">
    <citation type="submission" date="2024-05" db="EMBL/GenBank/DDBJ databases">
        <title>Three bacterial strains, DH-69, EH-24, and ECK-19 isolated from coastal sediments.</title>
        <authorList>
            <person name="Ye Y.-Q."/>
            <person name="Du Z.-J."/>
        </authorList>
    </citation>
    <scope>NUCLEOTIDE SEQUENCE [LARGE SCALE GENOMIC DNA]</scope>
    <source>
        <strain evidence="2 3">ECK-19</strain>
    </source>
</reference>
<dbReference type="PANTHER" id="PTHR11735:SF11">
    <property type="entry name" value="TRNA THREONYLCARBAMOYLADENOSINE BIOSYNTHESIS PROTEIN TSAB"/>
    <property type="match status" value="1"/>
</dbReference>
<dbReference type="RefSeq" id="WP_369312597.1">
    <property type="nucleotide sequence ID" value="NZ_JBEHZE010000001.1"/>
</dbReference>
<sequence length="225" mass="23009">MLIMGLDTALQRCSVAILRGDDVLADKSVDMERGHAEHLAPMAALAVKEAGVTFRDLDRVGVVIGPGGFTGVRVALAFARGLGIGTGIDIIGVTSLAALAAGVEPTSLTATVIDARRGEVFAALYGNDGAEIAAPFVSTPEQSLNILRQSAGAEPVTIVGSGAALLGDLPDNWQRQATKSQIDAKIVAQLALAAPRSALPPAPLYLRVPDAKPGKPGLFSGSAPR</sequence>
<keyword evidence="2" id="KW-0808">Transferase</keyword>
<dbReference type="EMBL" id="JBEHZE010000001">
    <property type="protein sequence ID" value="MEX6632672.1"/>
    <property type="molecule type" value="Genomic_DNA"/>
</dbReference>
<accession>A0ABV3Z5R3</accession>
<comment type="caution">
    <text evidence="2">The sequence shown here is derived from an EMBL/GenBank/DDBJ whole genome shotgun (WGS) entry which is preliminary data.</text>
</comment>
<evidence type="ECO:0000313" key="2">
    <source>
        <dbReference type="EMBL" id="MEX6632672.1"/>
    </source>
</evidence>
<dbReference type="InterPro" id="IPR022496">
    <property type="entry name" value="T6A_TsaB"/>
</dbReference>
<keyword evidence="3" id="KW-1185">Reference proteome</keyword>
<proteinExistence type="predicted"/>
<dbReference type="EC" id="2.3.1.234" evidence="2"/>
<dbReference type="InterPro" id="IPR043129">
    <property type="entry name" value="ATPase_NBD"/>
</dbReference>
<dbReference type="Pfam" id="PF00814">
    <property type="entry name" value="TsaD"/>
    <property type="match status" value="1"/>
</dbReference>
<name>A0ABV3Z5R3_9PROT</name>
<dbReference type="Proteomes" id="UP001560685">
    <property type="component" value="Unassembled WGS sequence"/>
</dbReference>
<evidence type="ECO:0000313" key="3">
    <source>
        <dbReference type="Proteomes" id="UP001560685"/>
    </source>
</evidence>
<dbReference type="Gene3D" id="3.30.420.40">
    <property type="match status" value="2"/>
</dbReference>
<dbReference type="PANTHER" id="PTHR11735">
    <property type="entry name" value="TRNA N6-ADENOSINE THREONYLCARBAMOYLTRANSFERASE"/>
    <property type="match status" value="1"/>
</dbReference>
<evidence type="ECO:0000259" key="1">
    <source>
        <dbReference type="Pfam" id="PF00814"/>
    </source>
</evidence>